<keyword evidence="7" id="KW-1185">Reference proteome</keyword>
<protein>
    <submittedName>
        <fullName evidence="6">Transcription factor MafA</fullName>
    </submittedName>
</protein>
<accession>A0AAD9UYA0</accession>
<organism evidence="6 7">
    <name type="scientific">Acropora cervicornis</name>
    <name type="common">Staghorn coral</name>
    <dbReference type="NCBI Taxonomy" id="6130"/>
    <lineage>
        <taxon>Eukaryota</taxon>
        <taxon>Metazoa</taxon>
        <taxon>Cnidaria</taxon>
        <taxon>Anthozoa</taxon>
        <taxon>Hexacorallia</taxon>
        <taxon>Scleractinia</taxon>
        <taxon>Astrocoeniina</taxon>
        <taxon>Acroporidae</taxon>
        <taxon>Acropora</taxon>
    </lineage>
</organism>
<evidence type="ECO:0000313" key="6">
    <source>
        <dbReference type="EMBL" id="KAK2554449.1"/>
    </source>
</evidence>
<dbReference type="InterPro" id="IPR024874">
    <property type="entry name" value="Transcription_factor_Maf_fam"/>
</dbReference>
<evidence type="ECO:0000259" key="5">
    <source>
        <dbReference type="PROSITE" id="PS50217"/>
    </source>
</evidence>
<evidence type="ECO:0000313" key="7">
    <source>
        <dbReference type="Proteomes" id="UP001249851"/>
    </source>
</evidence>
<dbReference type="Gene3D" id="1.20.5.170">
    <property type="match status" value="1"/>
</dbReference>
<name>A0AAD9UYA0_ACRCE</name>
<proteinExistence type="predicted"/>
<dbReference type="InterPro" id="IPR004827">
    <property type="entry name" value="bZIP"/>
</dbReference>
<dbReference type="SMART" id="SM00338">
    <property type="entry name" value="BRLZ"/>
    <property type="match status" value="1"/>
</dbReference>
<comment type="caution">
    <text evidence="6">The sequence shown here is derived from an EMBL/GenBank/DDBJ whole genome shotgun (WGS) entry which is preliminary data.</text>
</comment>
<dbReference type="GO" id="GO:0000981">
    <property type="term" value="F:DNA-binding transcription factor activity, RNA polymerase II-specific"/>
    <property type="evidence" value="ECO:0007669"/>
    <property type="project" value="TreeGrafter"/>
</dbReference>
<dbReference type="InterPro" id="IPR008917">
    <property type="entry name" value="TF_DNA-bd_sf"/>
</dbReference>
<dbReference type="InterPro" id="IPR004826">
    <property type="entry name" value="bZIP_Maf"/>
</dbReference>
<dbReference type="Pfam" id="PF03131">
    <property type="entry name" value="bZIP_Maf"/>
    <property type="match status" value="1"/>
</dbReference>
<evidence type="ECO:0000256" key="3">
    <source>
        <dbReference type="ARBA" id="ARBA00023163"/>
    </source>
</evidence>
<sequence length="191" mass="22258">MHFTEIFPSIESQMTNELLGNDFTEDQDSEDWPQSIPLGAELALSDLNDYGDLEDILSQTRLDFDTWSTTSKDPESPQVLNDSDKVISDDDLVNLPIKELNKRFRDLSKSEVKNMRRRRRSLKNRGYATNCRQRRVALKETLETQNQRLKSQLRETKEKLSIAMKERDSFKSQFEQLRMVAARMLQLPSPS</sequence>
<dbReference type="PANTHER" id="PTHR10129:SF48">
    <property type="entry name" value="MAF-S, ISOFORM B"/>
    <property type="match status" value="1"/>
</dbReference>
<keyword evidence="2" id="KW-0238">DNA-binding</keyword>
<keyword evidence="4" id="KW-0175">Coiled coil</keyword>
<keyword evidence="3" id="KW-0804">Transcription</keyword>
<dbReference type="Proteomes" id="UP001249851">
    <property type="component" value="Unassembled WGS sequence"/>
</dbReference>
<dbReference type="PROSITE" id="PS50217">
    <property type="entry name" value="BZIP"/>
    <property type="match status" value="1"/>
</dbReference>
<dbReference type="SUPFAM" id="SSF47454">
    <property type="entry name" value="A DNA-binding domain in eukaryotic transcription factors"/>
    <property type="match status" value="1"/>
</dbReference>
<dbReference type="GO" id="GO:0000978">
    <property type="term" value="F:RNA polymerase II cis-regulatory region sequence-specific DNA binding"/>
    <property type="evidence" value="ECO:0007669"/>
    <property type="project" value="TreeGrafter"/>
</dbReference>
<dbReference type="GO" id="GO:0005634">
    <property type="term" value="C:nucleus"/>
    <property type="evidence" value="ECO:0007669"/>
    <property type="project" value="TreeGrafter"/>
</dbReference>
<reference evidence="6" key="2">
    <citation type="journal article" date="2023" name="Science">
        <title>Genomic signatures of disease resistance in endangered staghorn corals.</title>
        <authorList>
            <person name="Vollmer S.V."/>
            <person name="Selwyn J.D."/>
            <person name="Despard B.A."/>
            <person name="Roesel C.L."/>
        </authorList>
    </citation>
    <scope>NUCLEOTIDE SEQUENCE</scope>
    <source>
        <strain evidence="6">K2</strain>
    </source>
</reference>
<keyword evidence="1" id="KW-0805">Transcription regulation</keyword>
<feature type="domain" description="BZIP" evidence="5">
    <location>
        <begin position="114"/>
        <end position="177"/>
    </location>
</feature>
<evidence type="ECO:0000256" key="2">
    <source>
        <dbReference type="ARBA" id="ARBA00023125"/>
    </source>
</evidence>
<dbReference type="AlphaFoldDB" id="A0AAD9UYA0"/>
<evidence type="ECO:0000256" key="1">
    <source>
        <dbReference type="ARBA" id="ARBA00023015"/>
    </source>
</evidence>
<gene>
    <name evidence="6" type="ORF">P5673_024166</name>
</gene>
<dbReference type="PANTHER" id="PTHR10129">
    <property type="entry name" value="TRANSCRIPTION FACTOR MAF"/>
    <property type="match status" value="1"/>
</dbReference>
<feature type="coiled-coil region" evidence="4">
    <location>
        <begin position="105"/>
        <end position="173"/>
    </location>
</feature>
<reference evidence="6" key="1">
    <citation type="journal article" date="2023" name="G3 (Bethesda)">
        <title>Whole genome assembly and annotation of the endangered Caribbean coral Acropora cervicornis.</title>
        <authorList>
            <person name="Selwyn J.D."/>
            <person name="Vollmer S.V."/>
        </authorList>
    </citation>
    <scope>NUCLEOTIDE SEQUENCE</scope>
    <source>
        <strain evidence="6">K2</strain>
    </source>
</reference>
<dbReference type="EMBL" id="JARQWQ010000070">
    <property type="protein sequence ID" value="KAK2554449.1"/>
    <property type="molecule type" value="Genomic_DNA"/>
</dbReference>
<evidence type="ECO:0000256" key="4">
    <source>
        <dbReference type="SAM" id="Coils"/>
    </source>
</evidence>